<evidence type="ECO:0000313" key="1">
    <source>
        <dbReference type="EMBL" id="BBB32000.1"/>
    </source>
</evidence>
<dbReference type="Pfam" id="PF04458">
    <property type="entry name" value="DUF505"/>
    <property type="match status" value="1"/>
</dbReference>
<dbReference type="Proteomes" id="UP000595564">
    <property type="component" value="Chromosome"/>
</dbReference>
<dbReference type="AlphaFoldDB" id="A0A7R6PWN4"/>
<reference evidence="1 2" key="1">
    <citation type="journal article" date="2012" name="Extremophiles">
        <title>Thermotomaculum hydrothermale gen. nov., sp. nov., a novel heterotrophic thermophile within the phylum Acidobacteria from a deep-sea hydrothermal vent chimney in the Southern Okinawa Trough.</title>
        <authorList>
            <person name="Izumi H."/>
            <person name="Nunoura T."/>
            <person name="Miyazaki M."/>
            <person name="Mino S."/>
            <person name="Toki T."/>
            <person name="Takai K."/>
            <person name="Sako Y."/>
            <person name="Sawabe T."/>
            <person name="Nakagawa S."/>
        </authorList>
    </citation>
    <scope>NUCLEOTIDE SEQUENCE [LARGE SCALE GENOMIC DNA]</scope>
    <source>
        <strain evidence="1 2">AC55</strain>
    </source>
</reference>
<evidence type="ECO:0008006" key="3">
    <source>
        <dbReference type="Google" id="ProtNLM"/>
    </source>
</evidence>
<dbReference type="RefSeq" id="WP_201328332.1">
    <property type="nucleotide sequence ID" value="NZ_AP017470.1"/>
</dbReference>
<sequence>MIVKKVHAEMLLKLLNEKKKGEHLTVLEEKNENVIRVLEREGLLSLDSNLNARLTYAGEGIAILLNELIESGKLSPVDKWEDDWKWLGSSVIAMLDSAQKGGKVTDVSLKPLQDRGFVEKVKDDKTKKEFYQVNEAGKVILDLFKKASPLLVISSELANFIRELPAGPTLSSRITGNKYYEHLLEAMRLIAYSVPSSDIFAFTALGQAVKNALETGGFVSEGYVITPDILISLAELIDGNEISDKALTWLQALAFVDSEKNLLPAGEWAMEAYRLWKKEARTDLWSFSLEEEEVAVLEVIEILWKKNKENPEIAPTFEQIKKELVDRKIKEYKKLLDKYGKKIKEMPEKYRKIAEEFAEAKNYEKWFDDNFNLRIALFSLESFNLIETVTNDNFKELFSLTEYGEKVLEDQKIKRREISSSSVKSITMTRKEFSSPNIEWYEKAKEEGLIGSNEPTKSGYFYAYLAENIERKPYLTKYEHEIFKMIPEKGVTVDEVLSKAKNDDEKRKLKWALEKLEARHFIEILPDGNIVETEAGKLMDKALGGVASGFATPVTPVMYRVIKALKEVGSLYQTEKKVRILPKKYKEAVKKSGLSEEVFAEAFNICKKAGFVGVNTVNETGLLLLEAVDLMNPEETLEGYTDIYEYKKGTVKE</sequence>
<protein>
    <recommendedName>
        <fullName evidence="3">DUF505 domain-containing protein</fullName>
    </recommendedName>
</protein>
<accession>A0A7R6PWN4</accession>
<dbReference type="KEGG" id="thyd:TTHT_0387"/>
<evidence type="ECO:0000313" key="2">
    <source>
        <dbReference type="Proteomes" id="UP000595564"/>
    </source>
</evidence>
<gene>
    <name evidence="1" type="ORF">TTHT_0387</name>
</gene>
<proteinExistence type="predicted"/>
<keyword evidence="2" id="KW-1185">Reference proteome</keyword>
<dbReference type="InterPro" id="IPR007548">
    <property type="entry name" value="DUF505"/>
</dbReference>
<organism evidence="1 2">
    <name type="scientific">Thermotomaculum hydrothermale</name>
    <dbReference type="NCBI Taxonomy" id="981385"/>
    <lineage>
        <taxon>Bacteria</taxon>
        <taxon>Pseudomonadati</taxon>
        <taxon>Acidobacteriota</taxon>
        <taxon>Holophagae</taxon>
        <taxon>Thermotomaculales</taxon>
        <taxon>Thermotomaculaceae</taxon>
        <taxon>Thermotomaculum</taxon>
    </lineage>
</organism>
<dbReference type="EMBL" id="AP017470">
    <property type="protein sequence ID" value="BBB32000.1"/>
    <property type="molecule type" value="Genomic_DNA"/>
</dbReference>
<name>A0A7R6PWN4_9BACT</name>